<dbReference type="InterPro" id="IPR036390">
    <property type="entry name" value="WH_DNA-bd_sf"/>
</dbReference>
<evidence type="ECO:0000259" key="4">
    <source>
        <dbReference type="PROSITE" id="PS50995"/>
    </source>
</evidence>
<comment type="caution">
    <text evidence="5">The sequence shown here is derived from an EMBL/GenBank/DDBJ whole genome shotgun (WGS) entry which is preliminary data.</text>
</comment>
<feature type="domain" description="HTH marR-type" evidence="4">
    <location>
        <begin position="5"/>
        <end position="135"/>
    </location>
</feature>
<gene>
    <name evidence="5" type="ORF">OM076_18665</name>
</gene>
<evidence type="ECO:0000256" key="1">
    <source>
        <dbReference type="ARBA" id="ARBA00023015"/>
    </source>
</evidence>
<dbReference type="PROSITE" id="PS50995">
    <property type="entry name" value="HTH_MARR_2"/>
    <property type="match status" value="1"/>
</dbReference>
<organism evidence="5 6">
    <name type="scientific">Solirubrobacter ginsenosidimutans</name>
    <dbReference type="NCBI Taxonomy" id="490573"/>
    <lineage>
        <taxon>Bacteria</taxon>
        <taxon>Bacillati</taxon>
        <taxon>Actinomycetota</taxon>
        <taxon>Thermoleophilia</taxon>
        <taxon>Solirubrobacterales</taxon>
        <taxon>Solirubrobacteraceae</taxon>
        <taxon>Solirubrobacter</taxon>
    </lineage>
</organism>
<dbReference type="RefSeq" id="WP_270041537.1">
    <property type="nucleotide sequence ID" value="NZ_JAPDOD010000017.1"/>
</dbReference>
<dbReference type="PANTHER" id="PTHR33164:SF57">
    <property type="entry name" value="MARR-FAMILY TRANSCRIPTIONAL REGULATOR"/>
    <property type="match status" value="1"/>
</dbReference>
<dbReference type="SMART" id="SM00347">
    <property type="entry name" value="HTH_MARR"/>
    <property type="match status" value="1"/>
</dbReference>
<keyword evidence="1" id="KW-0805">Transcription regulation</keyword>
<dbReference type="InterPro" id="IPR036388">
    <property type="entry name" value="WH-like_DNA-bd_sf"/>
</dbReference>
<sequence length="151" mass="16372">MSAPSEDLVIALYRLGLVQRSIARHALAELGSQGFTALAVIQREGHVRVSEVADQLSVDLSVASRQVAALVLAGYVEREPDPDDRRATRLRPTESGTRVLTDSHRRMVATATSALSGWSDEEIAGLASQLERLREDFATVASLPTRQEHAA</sequence>
<dbReference type="PROSITE" id="PS01117">
    <property type="entry name" value="HTH_MARR_1"/>
    <property type="match status" value="1"/>
</dbReference>
<dbReference type="Pfam" id="PF12802">
    <property type="entry name" value="MarR_2"/>
    <property type="match status" value="1"/>
</dbReference>
<evidence type="ECO:0000256" key="3">
    <source>
        <dbReference type="ARBA" id="ARBA00023163"/>
    </source>
</evidence>
<name>A0A9X3S3P1_9ACTN</name>
<dbReference type="Gene3D" id="1.10.10.10">
    <property type="entry name" value="Winged helix-like DNA-binding domain superfamily/Winged helix DNA-binding domain"/>
    <property type="match status" value="1"/>
</dbReference>
<dbReference type="Proteomes" id="UP001149140">
    <property type="component" value="Unassembled WGS sequence"/>
</dbReference>
<reference evidence="5" key="1">
    <citation type="submission" date="2022-10" db="EMBL/GenBank/DDBJ databases">
        <title>The WGS of Solirubrobacter ginsenosidimutans DSM 21036.</title>
        <authorList>
            <person name="Jiang Z."/>
        </authorList>
    </citation>
    <scope>NUCLEOTIDE SEQUENCE</scope>
    <source>
        <strain evidence="5">DSM 21036</strain>
    </source>
</reference>
<dbReference type="GO" id="GO:0006950">
    <property type="term" value="P:response to stress"/>
    <property type="evidence" value="ECO:0007669"/>
    <property type="project" value="TreeGrafter"/>
</dbReference>
<protein>
    <submittedName>
        <fullName evidence="5">MarR family transcriptional regulator</fullName>
    </submittedName>
</protein>
<evidence type="ECO:0000313" key="6">
    <source>
        <dbReference type="Proteomes" id="UP001149140"/>
    </source>
</evidence>
<evidence type="ECO:0000313" key="5">
    <source>
        <dbReference type="EMBL" id="MDA0162301.1"/>
    </source>
</evidence>
<dbReference type="EMBL" id="JAPDOD010000017">
    <property type="protein sequence ID" value="MDA0162301.1"/>
    <property type="molecule type" value="Genomic_DNA"/>
</dbReference>
<accession>A0A9X3S3P1</accession>
<dbReference type="GO" id="GO:0003700">
    <property type="term" value="F:DNA-binding transcription factor activity"/>
    <property type="evidence" value="ECO:0007669"/>
    <property type="project" value="InterPro"/>
</dbReference>
<proteinExistence type="predicted"/>
<dbReference type="InterPro" id="IPR039422">
    <property type="entry name" value="MarR/SlyA-like"/>
</dbReference>
<dbReference type="AlphaFoldDB" id="A0A9X3S3P1"/>
<evidence type="ECO:0000256" key="2">
    <source>
        <dbReference type="ARBA" id="ARBA00023125"/>
    </source>
</evidence>
<dbReference type="InterPro" id="IPR000835">
    <property type="entry name" value="HTH_MarR-typ"/>
</dbReference>
<keyword evidence="6" id="KW-1185">Reference proteome</keyword>
<dbReference type="PANTHER" id="PTHR33164">
    <property type="entry name" value="TRANSCRIPTIONAL REGULATOR, MARR FAMILY"/>
    <property type="match status" value="1"/>
</dbReference>
<dbReference type="SUPFAM" id="SSF46785">
    <property type="entry name" value="Winged helix' DNA-binding domain"/>
    <property type="match status" value="1"/>
</dbReference>
<dbReference type="GO" id="GO:0003677">
    <property type="term" value="F:DNA binding"/>
    <property type="evidence" value="ECO:0007669"/>
    <property type="project" value="UniProtKB-KW"/>
</dbReference>
<dbReference type="PRINTS" id="PR00598">
    <property type="entry name" value="HTHMARR"/>
</dbReference>
<keyword evidence="3" id="KW-0804">Transcription</keyword>
<dbReference type="InterPro" id="IPR023187">
    <property type="entry name" value="Tscrpt_reg_MarR-type_CS"/>
</dbReference>
<keyword evidence="2" id="KW-0238">DNA-binding</keyword>